<evidence type="ECO:0000256" key="1">
    <source>
        <dbReference type="SAM" id="Phobius"/>
    </source>
</evidence>
<dbReference type="Proteomes" id="UP000176424">
    <property type="component" value="Unassembled WGS sequence"/>
</dbReference>
<keyword evidence="1" id="KW-0812">Transmembrane</keyword>
<sequence length="487" mass="56692">MTRRRLLEIVPGFVSWNLILFLVWGGYFFPVLTAYFILAFDVFWVWSGFEMTVAAMLSHLRIEASERLDWMGEVKGFGDWKNVRHIVMVTIANEPVEIYQGILEALAKQTFPLKQIAVVMATEARYPKGKIESENLRRVWGGKFGAYLVTSHPADIPGEVKGKSANEAWAAKEAKRVLIDERGWDMRYVTITSNDADVVLHNQYLAYLSFKFLDDPQRYRKFWQPAVVFYNNIWRIPAATRIINTFSNVWQMGVLVRKDRLINFSNYSASLKMIDEVGYWDTDVIPEDYRIFFKAFFKLNGEVEVEPIFLPSSADAAESTNVWRTFVNEYEQKKRWAWGVSDLPLFMEMYATQPRVSFVNKTLRVLRVAQDHLLWPVNWFIITIGVSVVTVINPAFKRTSLGFMLPQISSGILTITLVFLLMMLFIEFRHRPPRPKNIPWWRSFLAPFEFLLMPISGFFFSALPGLDAHTRLMLGKYIEYRVTEKVK</sequence>
<reference evidence="3 4" key="1">
    <citation type="journal article" date="2016" name="Nat. Commun.">
        <title>Thousands of microbial genomes shed light on interconnected biogeochemical processes in an aquifer system.</title>
        <authorList>
            <person name="Anantharaman K."/>
            <person name="Brown C.T."/>
            <person name="Hug L.A."/>
            <person name="Sharon I."/>
            <person name="Castelle C.J."/>
            <person name="Probst A.J."/>
            <person name="Thomas B.C."/>
            <person name="Singh A."/>
            <person name="Wilkins M.J."/>
            <person name="Karaoz U."/>
            <person name="Brodie E.L."/>
            <person name="Williams K.H."/>
            <person name="Hubbard S.S."/>
            <person name="Banfield J.F."/>
        </authorList>
    </citation>
    <scope>NUCLEOTIDE SEQUENCE [LARGE SCALE GENOMIC DNA]</scope>
</reference>
<dbReference type="InterPro" id="IPR001173">
    <property type="entry name" value="Glyco_trans_2-like"/>
</dbReference>
<name>A0A1F4ZRC5_9BACT</name>
<organism evidence="3 4">
    <name type="scientific">Candidatus Amesbacteria bacterium RIFOXYB1_FULL_44_23</name>
    <dbReference type="NCBI Taxonomy" id="1797263"/>
    <lineage>
        <taxon>Bacteria</taxon>
        <taxon>Candidatus Amesiibacteriota</taxon>
    </lineage>
</organism>
<dbReference type="AlphaFoldDB" id="A0A1F4ZRC5"/>
<gene>
    <name evidence="3" type="ORF">A2397_01425</name>
</gene>
<evidence type="ECO:0000313" key="4">
    <source>
        <dbReference type="Proteomes" id="UP000176424"/>
    </source>
</evidence>
<feature type="transmembrane region" description="Helical" evidence="1">
    <location>
        <begin position="440"/>
        <end position="463"/>
    </location>
</feature>
<protein>
    <recommendedName>
        <fullName evidence="2">Glycosyltransferase 2-like domain-containing protein</fullName>
    </recommendedName>
</protein>
<dbReference type="InterPro" id="IPR029044">
    <property type="entry name" value="Nucleotide-diphossugar_trans"/>
</dbReference>
<feature type="domain" description="Glycosyltransferase 2-like" evidence="2">
    <location>
        <begin position="195"/>
        <end position="425"/>
    </location>
</feature>
<comment type="caution">
    <text evidence="3">The sequence shown here is derived from an EMBL/GenBank/DDBJ whole genome shotgun (WGS) entry which is preliminary data.</text>
</comment>
<keyword evidence="1" id="KW-0472">Membrane</keyword>
<keyword evidence="1" id="KW-1133">Transmembrane helix</keyword>
<dbReference type="EMBL" id="MEXR01000045">
    <property type="protein sequence ID" value="OGD08905.1"/>
    <property type="molecule type" value="Genomic_DNA"/>
</dbReference>
<evidence type="ECO:0000259" key="2">
    <source>
        <dbReference type="Pfam" id="PF13632"/>
    </source>
</evidence>
<dbReference type="STRING" id="1797263.A2397_01425"/>
<proteinExistence type="predicted"/>
<feature type="transmembrane region" description="Helical" evidence="1">
    <location>
        <begin position="7"/>
        <end position="29"/>
    </location>
</feature>
<accession>A0A1F4ZRC5</accession>
<dbReference type="PANTHER" id="PTHR36851">
    <property type="entry name" value="UNNAMED PRODUCT"/>
    <property type="match status" value="1"/>
</dbReference>
<feature type="transmembrane region" description="Helical" evidence="1">
    <location>
        <begin position="373"/>
        <end position="396"/>
    </location>
</feature>
<dbReference type="Gene3D" id="3.90.550.10">
    <property type="entry name" value="Spore Coat Polysaccharide Biosynthesis Protein SpsA, Chain A"/>
    <property type="match status" value="1"/>
</dbReference>
<dbReference type="PANTHER" id="PTHR36851:SF1">
    <property type="entry name" value="GLYCO_TRANS_2-LIKE DOMAIN-CONTAINING PROTEIN"/>
    <property type="match status" value="1"/>
</dbReference>
<feature type="transmembrane region" description="Helical" evidence="1">
    <location>
        <begin position="408"/>
        <end position="428"/>
    </location>
</feature>
<dbReference type="Pfam" id="PF13632">
    <property type="entry name" value="Glyco_trans_2_3"/>
    <property type="match status" value="1"/>
</dbReference>
<evidence type="ECO:0000313" key="3">
    <source>
        <dbReference type="EMBL" id="OGD08905.1"/>
    </source>
</evidence>